<feature type="region of interest" description="Disordered" evidence="1">
    <location>
        <begin position="276"/>
        <end position="302"/>
    </location>
</feature>
<keyword evidence="3" id="KW-1185">Reference proteome</keyword>
<dbReference type="RefSeq" id="WP_127931661.1">
    <property type="nucleotide sequence ID" value="NZ_SAUN01000001.1"/>
</dbReference>
<dbReference type="Proteomes" id="UP000284824">
    <property type="component" value="Unassembled WGS sequence"/>
</dbReference>
<evidence type="ECO:0000313" key="2">
    <source>
        <dbReference type="EMBL" id="RVX39122.1"/>
    </source>
</evidence>
<gene>
    <name evidence="2" type="ORF">EDD27_1465</name>
</gene>
<feature type="compositionally biased region" description="Low complexity" evidence="1">
    <location>
        <begin position="287"/>
        <end position="302"/>
    </location>
</feature>
<name>A0A438M062_9ACTN</name>
<sequence length="302" mass="31433">MPRPAKAPDLAPVDMELPLWPALVRARRRLEAVRSATGRMATLVGAAAAAAGLFTGQWTGASLLADAALTLIGLGTLRLWKPDGQQRAVASVLYLAPGTSLAALLLAEQMVPGIHPVEALGLTVWTAGTWVMRPAYVGRRMLAPPPPAPAAELATLEEAEVSDHPIAQWWARTVAVKDGAAPGTVLDDIHRTGPKSMRAVIRATTPGRPVPDISIRNLSAAMDIPEDLITIGPVPGRGAGVRLLTIGNPEESEDLATVWDKRIAPAAMPGAVLTSVRAGRPGGAGHTITTTASTTTSTEEDA</sequence>
<reference evidence="2 3" key="1">
    <citation type="submission" date="2019-01" db="EMBL/GenBank/DDBJ databases">
        <title>Sequencing the genomes of 1000 actinobacteria strains.</title>
        <authorList>
            <person name="Klenk H.-P."/>
        </authorList>
    </citation>
    <scope>NUCLEOTIDE SEQUENCE [LARGE SCALE GENOMIC DNA]</scope>
    <source>
        <strain evidence="2 3">DSM 43925</strain>
    </source>
</reference>
<evidence type="ECO:0000256" key="1">
    <source>
        <dbReference type="SAM" id="MobiDB-lite"/>
    </source>
</evidence>
<organism evidence="2 3">
    <name type="scientific">Nonomuraea polychroma</name>
    <dbReference type="NCBI Taxonomy" id="46176"/>
    <lineage>
        <taxon>Bacteria</taxon>
        <taxon>Bacillati</taxon>
        <taxon>Actinomycetota</taxon>
        <taxon>Actinomycetes</taxon>
        <taxon>Streptosporangiales</taxon>
        <taxon>Streptosporangiaceae</taxon>
        <taxon>Nonomuraea</taxon>
    </lineage>
</organism>
<dbReference type="AlphaFoldDB" id="A0A438M062"/>
<dbReference type="OrthoDB" id="3536762at2"/>
<proteinExistence type="predicted"/>
<dbReference type="EMBL" id="SAUN01000001">
    <property type="protein sequence ID" value="RVX39122.1"/>
    <property type="molecule type" value="Genomic_DNA"/>
</dbReference>
<comment type="caution">
    <text evidence="2">The sequence shown here is derived from an EMBL/GenBank/DDBJ whole genome shotgun (WGS) entry which is preliminary data.</text>
</comment>
<evidence type="ECO:0000313" key="3">
    <source>
        <dbReference type="Proteomes" id="UP000284824"/>
    </source>
</evidence>
<accession>A0A438M062</accession>
<protein>
    <submittedName>
        <fullName evidence="2">Uncharacterized protein</fullName>
    </submittedName>
</protein>